<keyword evidence="2" id="KW-1185">Reference proteome</keyword>
<protein>
    <submittedName>
        <fullName evidence="1">Uncharacterized protein</fullName>
    </submittedName>
</protein>
<sequence>MKPFEDIFDVLNKARQDKDKVTLTFIEGLDNIARLQIEDSSATAGTTRYVKFYNNDVRKFTYVEHDDFEEMYAGLEMKTGKPKEETIEFPSEEVGIISALKILQQSGVFSDEDGMRTLGINTSTLKDAHYILQYIEPAIDRYFESLNKDIEELDRVMINQSDELKQKIWESFVFSKDNLSKMLDDFELATLDTFPNVPSNLIVDTCSEVKKTLEGLLIEDAEENPIECHDYLVRGFVGAVIRIEQFIISVATLSYRRTELELRESREAYIKELASNLFIFAEAIAQAYTRLVCSILMENSIDMHNASEYIQVMETKAVHWVKEEALGGTMLANNEEDLVELSQALNSMTLDDVRETQEDPEKAEFKEALEELLNELIGVFSEDEDEEEVDEIEDEDEEEMKQALLESLEAFENLLRSIQTPTTEEEEEEEEDNEVPFETPMVDMDDLLGYLLSGEPKEKEEPVELSDDAKAEFEEYFADEIGELQELREKGKDAVALYNKINGELPLTEIKSMAMKNLRFALSTLQRTLDRTELDYTKKGLLESLDTLRGNKYNFFVESIELLGDTYKLYKTVGTGIADYANAVAEDMKDTLDTVMDIDSETDYFVKLAVKQIKKDIKAFEETDEYSDLLAFSLAFTLVVVMKDYEGTDLSPISLNVKVEDFASNKKPSVVVEDEEEEEKEGAIDLAKELKDLIRGTALDKDNSLNNSVDEEALITDYKNGVSQRELTKCYNISTGKFYSILRRHGIAVDSSKVAKKVAHVEENPEVLEQVLRDYIEGKTLAYIYSNYNLYKNGLFYLLDKYQIPRRNKR</sequence>
<dbReference type="Proteomes" id="UP001065596">
    <property type="component" value="Segment"/>
</dbReference>
<dbReference type="EMBL" id="ON506928">
    <property type="protein sequence ID" value="UVD43179.1"/>
    <property type="molecule type" value="Genomic_DNA"/>
</dbReference>
<proteinExistence type="predicted"/>
<accession>A0A976SY41</accession>
<reference evidence="1" key="1">
    <citation type="submission" date="2022-05" db="EMBL/GenBank/DDBJ databases">
        <authorList>
            <person name="Enroth T.J."/>
            <person name="Johnson C.N."/>
            <person name="Duerkop B.A."/>
        </authorList>
    </citation>
    <scope>NUCLEOTIDE SEQUENCE</scope>
</reference>
<evidence type="ECO:0000313" key="2">
    <source>
        <dbReference type="Proteomes" id="UP001065596"/>
    </source>
</evidence>
<organism evidence="1 2">
    <name type="scientific">Enterococcus phage TJE2</name>
    <dbReference type="NCBI Taxonomy" id="2951263"/>
    <lineage>
        <taxon>Viruses</taxon>
        <taxon>Duplodnaviria</taxon>
        <taxon>Heunggongvirae</taxon>
        <taxon>Uroviricota</taxon>
        <taxon>Caudoviricetes</taxon>
        <taxon>Herelleviridae</taxon>
        <taxon>Brockvirinae</taxon>
        <taxon>Schiekvirus</taxon>
        <taxon>Schiekvirus Tje2</taxon>
    </lineage>
</organism>
<name>A0A976SY41_9CAUD</name>
<evidence type="ECO:0000313" key="1">
    <source>
        <dbReference type="EMBL" id="UVD43179.1"/>
    </source>
</evidence>
<dbReference type="Gene3D" id="1.10.10.60">
    <property type="entry name" value="Homeodomain-like"/>
    <property type="match status" value="2"/>
</dbReference>